<dbReference type="GO" id="GO:0006935">
    <property type="term" value="P:chemotaxis"/>
    <property type="evidence" value="ECO:0007669"/>
    <property type="project" value="InterPro"/>
</dbReference>
<keyword evidence="6" id="KW-0807">Transducer</keyword>
<comment type="subcellular location">
    <subcellularLocation>
        <location evidence="1">Cell membrane</location>
    </subcellularLocation>
</comment>
<keyword evidence="4" id="KW-1133">Transmembrane helix</keyword>
<evidence type="ECO:0000256" key="1">
    <source>
        <dbReference type="ARBA" id="ARBA00004236"/>
    </source>
</evidence>
<evidence type="ECO:0000256" key="2">
    <source>
        <dbReference type="ARBA" id="ARBA00022475"/>
    </source>
</evidence>
<evidence type="ECO:0000256" key="4">
    <source>
        <dbReference type="ARBA" id="ARBA00022989"/>
    </source>
</evidence>
<feature type="region of interest" description="Disordered" evidence="7">
    <location>
        <begin position="59"/>
        <end position="107"/>
    </location>
</feature>
<reference evidence="9 10" key="1">
    <citation type="journal article" date="2018" name="Genome Announc.">
        <title>Complete genomes of two Megasphaera elsdenii strains, NCIMB 702410 and ATCC 25940.</title>
        <authorList>
            <person name="Hatmaker E.A."/>
            <person name="O'Dell K."/>
            <person name="Riley L.A."/>
            <person name="Klingeman D.M."/>
            <person name="Guss A.M."/>
        </authorList>
    </citation>
    <scope>NUCLEOTIDE SEQUENCE [LARGE SCALE GENOMIC DNA]</scope>
    <source>
        <strain evidence="9 10">NCIMB702410</strain>
    </source>
</reference>
<evidence type="ECO:0000256" key="5">
    <source>
        <dbReference type="ARBA" id="ARBA00023136"/>
    </source>
</evidence>
<organism evidence="9 10">
    <name type="scientific">Megasphaera elsdenii</name>
    <dbReference type="NCBI Taxonomy" id="907"/>
    <lineage>
        <taxon>Bacteria</taxon>
        <taxon>Bacillati</taxon>
        <taxon>Bacillota</taxon>
        <taxon>Negativicutes</taxon>
        <taxon>Veillonellales</taxon>
        <taxon>Veillonellaceae</taxon>
        <taxon>Megasphaera</taxon>
    </lineage>
</organism>
<evidence type="ECO:0000259" key="8">
    <source>
        <dbReference type="Pfam" id="PF02203"/>
    </source>
</evidence>
<dbReference type="GO" id="GO:0007165">
    <property type="term" value="P:signal transduction"/>
    <property type="evidence" value="ECO:0007669"/>
    <property type="project" value="UniProtKB-KW"/>
</dbReference>
<keyword evidence="2" id="KW-1003">Cell membrane</keyword>
<dbReference type="OrthoDB" id="9947825at2"/>
<evidence type="ECO:0000313" key="9">
    <source>
        <dbReference type="EMBL" id="AVO27579.1"/>
    </source>
</evidence>
<evidence type="ECO:0000313" key="10">
    <source>
        <dbReference type="Proteomes" id="UP000238358"/>
    </source>
</evidence>
<keyword evidence="5" id="KW-0472">Membrane</keyword>
<keyword evidence="3" id="KW-0812">Transmembrane</keyword>
<dbReference type="AlphaFoldDB" id="A0A2S0M851"/>
<evidence type="ECO:0000256" key="7">
    <source>
        <dbReference type="SAM" id="MobiDB-lite"/>
    </source>
</evidence>
<proteinExistence type="predicted"/>
<gene>
    <name evidence="9" type="ORF">C6Y28_08165</name>
</gene>
<feature type="compositionally biased region" description="Basic and acidic residues" evidence="7">
    <location>
        <begin position="63"/>
        <end position="75"/>
    </location>
</feature>
<sequence length="128" mass="14332">MYLPHLKEEVDKIAENPKILIIMVLLFILIAGAGGWLLCRHYDNLERADRDNVRATVRNAQELNRDAQTELDRARTANQDAADANQNAQRAADALEDSTAKLSGLNRSDTDAIDAAERVFNDVERTNQ</sequence>
<evidence type="ECO:0000256" key="3">
    <source>
        <dbReference type="ARBA" id="ARBA00022692"/>
    </source>
</evidence>
<dbReference type="InterPro" id="IPR003122">
    <property type="entry name" value="Tar_rcpt_lig-bd"/>
</dbReference>
<feature type="domain" description="Chemotaxis methyl-accepting receptor Tar-related ligand-binding" evidence="8">
    <location>
        <begin position="19"/>
        <end position="100"/>
    </location>
</feature>
<feature type="compositionally biased region" description="Low complexity" evidence="7">
    <location>
        <begin position="76"/>
        <end position="92"/>
    </location>
</feature>
<accession>A0A2S0M851</accession>
<name>A0A2S0M851_MEGEL</name>
<dbReference type="RefSeq" id="WP_027895487.1">
    <property type="nucleotide sequence ID" value="NZ_CP027569.1"/>
</dbReference>
<protein>
    <recommendedName>
        <fullName evidence="8">Chemotaxis methyl-accepting receptor Tar-related ligand-binding domain-containing protein</fullName>
    </recommendedName>
</protein>
<dbReference type="Proteomes" id="UP000238358">
    <property type="component" value="Chromosome"/>
</dbReference>
<dbReference type="EMBL" id="CP027569">
    <property type="protein sequence ID" value="AVO27579.1"/>
    <property type="molecule type" value="Genomic_DNA"/>
</dbReference>
<dbReference type="GO" id="GO:0005886">
    <property type="term" value="C:plasma membrane"/>
    <property type="evidence" value="ECO:0007669"/>
    <property type="project" value="UniProtKB-SubCell"/>
</dbReference>
<evidence type="ECO:0000256" key="6">
    <source>
        <dbReference type="ARBA" id="ARBA00023224"/>
    </source>
</evidence>
<dbReference type="Pfam" id="PF02203">
    <property type="entry name" value="TarH"/>
    <property type="match status" value="1"/>
</dbReference>